<dbReference type="Gene3D" id="3.90.550.10">
    <property type="entry name" value="Spore Coat Polysaccharide Biosynthesis Protein SpsA, Chain A"/>
    <property type="match status" value="1"/>
</dbReference>
<dbReference type="InterPro" id="IPR029044">
    <property type="entry name" value="Nucleotide-diphossugar_trans"/>
</dbReference>
<dbReference type="EMBL" id="MN739662">
    <property type="protein sequence ID" value="QHT19096.1"/>
    <property type="molecule type" value="Genomic_DNA"/>
</dbReference>
<dbReference type="SUPFAM" id="SSF53448">
    <property type="entry name" value="Nucleotide-diphospho-sugar transferases"/>
    <property type="match status" value="1"/>
</dbReference>
<proteinExistence type="predicted"/>
<dbReference type="AlphaFoldDB" id="A0A6C0DQG1"/>
<evidence type="ECO:0000313" key="1">
    <source>
        <dbReference type="EMBL" id="QHT19096.1"/>
    </source>
</evidence>
<name>A0A6C0DQG1_9ZZZZ</name>
<sequence>MSLPDCCIGLCAYNNEYGIPRVLKNIKKMESVFSNLKIIIFYDHSIDRTLELTRKYASKLHLDYIVIINNNTRSKVRTENISIARNGILDYIRNNCPNCPYFAMMDSNKYSCVGKINPQVLVTMLERKDEWDSISFDREAGYYDVWALSLEPMLYSFNHFYPREPVVEKMRQNRDRVLEYYRNNKPNDLIPVYSAFNGFALYKSDIFLKCSYSSNIDLNLFPPDAITNHVNAVQQKIIPYFQSDCEHRKFHLEAIKNYGARIRVSLLSLFSKEEETDQLP</sequence>
<organism evidence="1">
    <name type="scientific">viral metagenome</name>
    <dbReference type="NCBI Taxonomy" id="1070528"/>
    <lineage>
        <taxon>unclassified sequences</taxon>
        <taxon>metagenomes</taxon>
        <taxon>organismal metagenomes</taxon>
    </lineage>
</organism>
<protein>
    <recommendedName>
        <fullName evidence="2">Glycosyltransferase 2-like domain-containing protein</fullName>
    </recommendedName>
</protein>
<reference evidence="1" key="1">
    <citation type="journal article" date="2020" name="Nature">
        <title>Giant virus diversity and host interactions through global metagenomics.</title>
        <authorList>
            <person name="Schulz F."/>
            <person name="Roux S."/>
            <person name="Paez-Espino D."/>
            <person name="Jungbluth S."/>
            <person name="Walsh D.A."/>
            <person name="Denef V.J."/>
            <person name="McMahon K.D."/>
            <person name="Konstantinidis K.T."/>
            <person name="Eloe-Fadrosh E.A."/>
            <person name="Kyrpides N.C."/>
            <person name="Woyke T."/>
        </authorList>
    </citation>
    <scope>NUCLEOTIDE SEQUENCE</scope>
    <source>
        <strain evidence="1">GVMAG-M-3300023174-49</strain>
    </source>
</reference>
<evidence type="ECO:0008006" key="2">
    <source>
        <dbReference type="Google" id="ProtNLM"/>
    </source>
</evidence>
<accession>A0A6C0DQG1</accession>